<organism evidence="1 2">
    <name type="scientific">Fictibacillus phosphorivorans</name>
    <dbReference type="NCBI Taxonomy" id="1221500"/>
    <lineage>
        <taxon>Bacteria</taxon>
        <taxon>Bacillati</taxon>
        <taxon>Bacillota</taxon>
        <taxon>Bacilli</taxon>
        <taxon>Bacillales</taxon>
        <taxon>Fictibacillaceae</taxon>
        <taxon>Fictibacillus</taxon>
    </lineage>
</organism>
<dbReference type="Proteomes" id="UP000076567">
    <property type="component" value="Unassembled WGS sequence"/>
</dbReference>
<gene>
    <name evidence="1" type="ORF">AWM68_17260</name>
</gene>
<name>A0A163S0V7_9BACL</name>
<comment type="caution">
    <text evidence="1">The sequence shown here is derived from an EMBL/GenBank/DDBJ whole genome shotgun (WGS) entry which is preliminary data.</text>
</comment>
<evidence type="ECO:0000313" key="2">
    <source>
        <dbReference type="Proteomes" id="UP000076567"/>
    </source>
</evidence>
<dbReference type="AlphaFoldDB" id="A0A163S0V7"/>
<protein>
    <submittedName>
        <fullName evidence="1">Uncharacterized protein</fullName>
    </submittedName>
</protein>
<dbReference type="RefSeq" id="WP_066238273.1">
    <property type="nucleotide sequence ID" value="NZ_LRFC01000006.1"/>
</dbReference>
<sequence>MSIIKAYLLNKEQTTGNFAGDYLVSFENLASFLQRFQDNYEIVVVGQSDLQFVLSVKGGVIEYCTLPNELLVKLKNEMKAYNKQSELQLFQVIRNQGVVERINLYSNSATQAREDFNKWSKLSPDKIIQIA</sequence>
<dbReference type="EMBL" id="LRFC01000006">
    <property type="protein sequence ID" value="KZE67922.1"/>
    <property type="molecule type" value="Genomic_DNA"/>
</dbReference>
<keyword evidence="2" id="KW-1185">Reference proteome</keyword>
<dbReference type="OrthoDB" id="2884048at2"/>
<reference evidence="2" key="1">
    <citation type="submission" date="2016-01" db="EMBL/GenBank/DDBJ databases">
        <title>Draft genome of Chromobacterium sp. F49.</title>
        <authorList>
            <person name="Hong K.W."/>
        </authorList>
    </citation>
    <scope>NUCLEOTIDE SEQUENCE [LARGE SCALE GENOMIC DNA]</scope>
    <source>
        <strain evidence="2">P7IIIA</strain>
    </source>
</reference>
<evidence type="ECO:0000313" key="1">
    <source>
        <dbReference type="EMBL" id="KZE67922.1"/>
    </source>
</evidence>
<proteinExistence type="predicted"/>
<accession>A0A163S0V7</accession>